<protein>
    <submittedName>
        <fullName evidence="1">Uncharacterized protein</fullName>
    </submittedName>
</protein>
<organism evidence="1 2">
    <name type="scientific">Ceutorhynchus assimilis</name>
    <name type="common">cabbage seed weevil</name>
    <dbReference type="NCBI Taxonomy" id="467358"/>
    <lineage>
        <taxon>Eukaryota</taxon>
        <taxon>Metazoa</taxon>
        <taxon>Ecdysozoa</taxon>
        <taxon>Arthropoda</taxon>
        <taxon>Hexapoda</taxon>
        <taxon>Insecta</taxon>
        <taxon>Pterygota</taxon>
        <taxon>Neoptera</taxon>
        <taxon>Endopterygota</taxon>
        <taxon>Coleoptera</taxon>
        <taxon>Polyphaga</taxon>
        <taxon>Cucujiformia</taxon>
        <taxon>Curculionidae</taxon>
        <taxon>Ceutorhynchinae</taxon>
        <taxon>Ceutorhynchus</taxon>
    </lineage>
</organism>
<dbReference type="AlphaFoldDB" id="A0A9N9M883"/>
<name>A0A9N9M883_9CUCU</name>
<dbReference type="Proteomes" id="UP001152799">
    <property type="component" value="Chromosome 1"/>
</dbReference>
<proteinExistence type="predicted"/>
<dbReference type="EMBL" id="OU892277">
    <property type="protein sequence ID" value="CAG9759314.1"/>
    <property type="molecule type" value="Genomic_DNA"/>
</dbReference>
<dbReference type="OrthoDB" id="6752233at2759"/>
<evidence type="ECO:0000313" key="1">
    <source>
        <dbReference type="EMBL" id="CAG9759314.1"/>
    </source>
</evidence>
<evidence type="ECO:0000313" key="2">
    <source>
        <dbReference type="Proteomes" id="UP001152799"/>
    </source>
</evidence>
<dbReference type="SUPFAM" id="SSF48371">
    <property type="entry name" value="ARM repeat"/>
    <property type="match status" value="1"/>
</dbReference>
<reference evidence="1" key="1">
    <citation type="submission" date="2022-01" db="EMBL/GenBank/DDBJ databases">
        <authorList>
            <person name="King R."/>
        </authorList>
    </citation>
    <scope>NUCLEOTIDE SEQUENCE</scope>
</reference>
<keyword evidence="2" id="KW-1185">Reference proteome</keyword>
<gene>
    <name evidence="1" type="ORF">CEUTPL_LOCUS67</name>
</gene>
<dbReference type="InterPro" id="IPR016024">
    <property type="entry name" value="ARM-type_fold"/>
</dbReference>
<sequence>MDFLETFEHYSNALGNRHVVTLLWKEITHGERAGDSLDTIIDYSFHHPIDLTSFLEELHEKFEESMKEDLRAISGSLKAYMLTFLYYCMGTDHITVPHRCRLLAAELYARMITIPSGIGIVFYERNLLLMALMNINSIAKNVSCPTDHVIVILKLLHKFLLGYDDATVYNIKAFANTYANIIKVRGIKGDIKQCNDPITKFCLNGIKDLVSVKELPKQLSGIMESLLRCLCRDKNDDRIAQGRRILAVNTTKQFVEYYLLVEVDPNKSQYFLDSLFSIFGNEDFDLVEECVEIINLLNQQLYKELLRRIPNYLESINHEKYYDNLMELIYHMFKNPHPKKFPKLDVLFLLCFKSILIKFLNKKKLLAYRSMEMVGKICLLNNSYMLDSIFKLVNETEQFVNLDLNSVFKAMIKLLKDPYTATPTRVKHLLNFASTILRKTDHVDQGLSSQLIHLICKDGCPYSIKELLKPLHELYVHLSNKCKLEVSTAIMRVFVKMAMHMDATASVFLHHLYKYCVSPSIVNGETHGPHVYSNLLFSDEFDYKLLLGKCVNFIHVEDVHQIIANFNHRHSGYPVLLDCLLEFVEYREFRVLTDYIIDNYDDLGFHTSTLHLLHAYNRILGNMDEYFLEDVDKFLILREKIWISLIKQTCGLRNIRICFVLIDTLKDLVEEEDEEHRKNNVLSIASAMAFKAFSEQAYYDGSVLYLTEFAIALKKEPPPNFMALFERMVYERSSLNLLKEHLDMLIQLISLLGTIALMNRPRVPVAVKLCQEAFKVYDPFVRIIAVKTYYTIATEITHEFPEIIAFCFSQVSSSDTSLAKVCLTILEELINNNYISLNDYDFMRFTHRLASINLGPFMKHLLTQRFLVSNKHDIGRFFMHTLIYISGYDKLDNYPIDVSYRYNLATMRSLMDGPNELIQFLFGSLQVKAKFNVLREMSFIFDSMVTGICRVNDEFFIYFRFALYTFKVMAEKPTYNYNSGLYGQVCRFIDKSILNNEPISRNLTFYGEFESDLKKCTSTLLALLNHVYNDSRLDEYLLETFDTVACWITHFKNELVQYVQYEKFKEFNHPMGRMILMFKALKPRLVHFIDSRERSDFFVA</sequence>
<accession>A0A9N9M883</accession>